<name>A0AAD9QVF0_ACRCE</name>
<evidence type="ECO:0000313" key="2">
    <source>
        <dbReference type="Proteomes" id="UP001249851"/>
    </source>
</evidence>
<dbReference type="AlphaFoldDB" id="A0AAD9QVF0"/>
<gene>
    <name evidence="1" type="ORF">P5673_007192</name>
</gene>
<reference evidence="1" key="1">
    <citation type="journal article" date="2023" name="G3 (Bethesda)">
        <title>Whole genome assembly and annotation of the endangered Caribbean coral Acropora cervicornis.</title>
        <authorList>
            <person name="Selwyn J.D."/>
            <person name="Vollmer S.V."/>
        </authorList>
    </citation>
    <scope>NUCLEOTIDE SEQUENCE</scope>
    <source>
        <strain evidence="1">K2</strain>
    </source>
</reference>
<feature type="non-terminal residue" evidence="1">
    <location>
        <position position="1"/>
    </location>
</feature>
<organism evidence="1 2">
    <name type="scientific">Acropora cervicornis</name>
    <name type="common">Staghorn coral</name>
    <dbReference type="NCBI Taxonomy" id="6130"/>
    <lineage>
        <taxon>Eukaryota</taxon>
        <taxon>Metazoa</taxon>
        <taxon>Cnidaria</taxon>
        <taxon>Anthozoa</taxon>
        <taxon>Hexacorallia</taxon>
        <taxon>Scleractinia</taxon>
        <taxon>Astrocoeniina</taxon>
        <taxon>Acroporidae</taxon>
        <taxon>Acropora</taxon>
    </lineage>
</organism>
<dbReference type="Proteomes" id="UP001249851">
    <property type="component" value="Unassembled WGS sequence"/>
</dbReference>
<protein>
    <submittedName>
        <fullName evidence="1">Uncharacterized protein</fullName>
    </submittedName>
</protein>
<accession>A0AAD9QVF0</accession>
<comment type="caution">
    <text evidence="1">The sequence shown here is derived from an EMBL/GenBank/DDBJ whole genome shotgun (WGS) entry which is preliminary data.</text>
</comment>
<dbReference type="EMBL" id="JARQWQ010000012">
    <property type="protein sequence ID" value="KAK2568199.1"/>
    <property type="molecule type" value="Genomic_DNA"/>
</dbReference>
<evidence type="ECO:0000313" key="1">
    <source>
        <dbReference type="EMBL" id="KAK2568199.1"/>
    </source>
</evidence>
<sequence>PALPSSWNGTPGKFVIYCYYSFVEEQKSLPKACEYDANATANSTVLRGLNSGDNYTVFMDKCNEEGKCSGQGKPYRINAVGGDDRKLPEGGEFTKAPIAGISLKGRRERRRLDIFHDGEDEPDLQYDYDEIDEKKNEYNRVL</sequence>
<reference evidence="1" key="2">
    <citation type="journal article" date="2023" name="Science">
        <title>Genomic signatures of disease resistance in endangered staghorn corals.</title>
        <authorList>
            <person name="Vollmer S.V."/>
            <person name="Selwyn J.D."/>
            <person name="Despard B.A."/>
            <person name="Roesel C.L."/>
        </authorList>
    </citation>
    <scope>NUCLEOTIDE SEQUENCE</scope>
    <source>
        <tissue evidence="1">Whole Organism</tissue>
    </source>
</reference>
<keyword evidence="2" id="KW-1185">Reference proteome</keyword>
<proteinExistence type="predicted"/>